<dbReference type="PANTHER" id="PTHR34985">
    <property type="entry name" value="SLR0554 PROTEIN"/>
    <property type="match status" value="1"/>
</dbReference>
<evidence type="ECO:0000313" key="3">
    <source>
        <dbReference type="EMBL" id="PHP27505.1"/>
    </source>
</evidence>
<feature type="domain" description="Virulence-associated protein E-like" evidence="2">
    <location>
        <begin position="476"/>
        <end position="691"/>
    </location>
</feature>
<evidence type="ECO:0000259" key="2">
    <source>
        <dbReference type="Pfam" id="PF05272"/>
    </source>
</evidence>
<dbReference type="EMBL" id="NQWH01000014">
    <property type="protein sequence ID" value="PHP27505.1"/>
    <property type="molecule type" value="Genomic_DNA"/>
</dbReference>
<dbReference type="PANTHER" id="PTHR34985:SF1">
    <property type="entry name" value="SLR0554 PROTEIN"/>
    <property type="match status" value="1"/>
</dbReference>
<gene>
    <name evidence="3" type="ORF">CJ301_10765</name>
</gene>
<feature type="region of interest" description="Disordered" evidence="1">
    <location>
        <begin position="1"/>
        <end position="49"/>
    </location>
</feature>
<evidence type="ECO:0000256" key="1">
    <source>
        <dbReference type="SAM" id="MobiDB-lite"/>
    </source>
</evidence>
<keyword evidence="4" id="KW-1185">Reference proteome</keyword>
<dbReference type="Pfam" id="PF05272">
    <property type="entry name" value="VapE-like_dom"/>
    <property type="match status" value="1"/>
</dbReference>
<name>A0A2G1MFH9_9RHOB</name>
<accession>A0A2G1MFH9</accession>
<dbReference type="AlphaFoldDB" id="A0A2G1MFH9"/>
<proteinExistence type="predicted"/>
<feature type="compositionally biased region" description="Basic and acidic residues" evidence="1">
    <location>
        <begin position="18"/>
        <end position="31"/>
    </location>
</feature>
<organism evidence="3 4">
    <name type="scientific">Limimaricola cinnabarinus</name>
    <dbReference type="NCBI Taxonomy" id="1125964"/>
    <lineage>
        <taxon>Bacteria</taxon>
        <taxon>Pseudomonadati</taxon>
        <taxon>Pseudomonadota</taxon>
        <taxon>Alphaproteobacteria</taxon>
        <taxon>Rhodobacterales</taxon>
        <taxon>Paracoccaceae</taxon>
        <taxon>Limimaricola</taxon>
    </lineage>
</organism>
<reference evidence="3 4" key="1">
    <citation type="submission" date="2017-08" db="EMBL/GenBank/DDBJ databases">
        <title>Draft Genome Sequence of Loktanella cinnabarina Strain XM1, Isolated from Coastal Surface Water.</title>
        <authorList>
            <person name="Ma R."/>
            <person name="Wang J."/>
            <person name="Wang Q."/>
            <person name="Ma Z."/>
            <person name="Li J."/>
            <person name="Chen L."/>
        </authorList>
    </citation>
    <scope>NUCLEOTIDE SEQUENCE [LARGE SCALE GENOMIC DNA]</scope>
    <source>
        <strain evidence="3 4">XM1</strain>
    </source>
</reference>
<comment type="caution">
    <text evidence="3">The sequence shown here is derived from an EMBL/GenBank/DDBJ whole genome shotgun (WGS) entry which is preliminary data.</text>
</comment>
<protein>
    <recommendedName>
        <fullName evidence="2">Virulence-associated protein E-like domain-containing protein</fullName>
    </recommendedName>
</protein>
<evidence type="ECO:0000313" key="4">
    <source>
        <dbReference type="Proteomes" id="UP000221860"/>
    </source>
</evidence>
<sequence>MSAVDKGNAPSRGTGGAQEDRTLEQNRHHQPCDPSIAGGGGRGEAGDLLPNPEAAVTFLEGWRPGGPWVLTAIPPEGGATRTVTLADTGAVRKWVHDHSGGRWNLYFTVNETTGPVRKKPEKADMAAATGLHVDVDPRPGEELEGERERALRLLRAYSPAPTAIVDSGGGYQAFWKAEEPVTLDGDPAPIERRNLRIEADLQADACHNIDRLMRLPGTVNWPGEKKRKKGRVARLASVVDAEWQRTYRLADFPEAEVAKAAPASRGRSRAAGAAPAQGVMMEDLPEGVDDLTKAVMVNGHDPDNPDRWDGGIAPDGSWQGDRSKAVWWVACQLARARVDEATIAGILLDPDYGISAHVRDQKGAERYAQKQARDAWEEVESDFVCDKDGRPLPNNQHNIRVALRRLGVSLWHDEFAGRELVEGLDGYGPALDDPAAIRLRLEIDERFGFRPTKDFFLDVLSDQARRNARHPVLEHLAALHWDGVPRIDRWLSEYGGAVDTPYTRAVGALVLVAAVRRVRRPGVKFDEMLVLESAQGTNKSTALKVLAGRDEWFTDDMPLNAESKRVIEALSGKWIVEAGELKGNRKAGTDHLKGFLSRTHDKARMAYDRREREVPRQCVIVGTTNDSRYLRDTTGNRRFWPVAVQGFDLDALRRDRDQLWAEASAREAEGVPIRLDPELWADAEAEQDARRVEEPFYERLYSTLGEERPGKVKAEDVWRIVGRLPGQRTQDDNERLGDAMRRLGFDRAKRRFGLPNPEWCYVRGEGNVPQLIPRFDPEGELDGVVEAPGYTF</sequence>
<dbReference type="InterPro" id="IPR007936">
    <property type="entry name" value="VapE-like_dom"/>
</dbReference>
<dbReference type="Proteomes" id="UP000221860">
    <property type="component" value="Unassembled WGS sequence"/>
</dbReference>